<name>A0A0E9PUL9_ANGAN</name>
<reference evidence="1" key="1">
    <citation type="submission" date="2014-11" db="EMBL/GenBank/DDBJ databases">
        <authorList>
            <person name="Amaro Gonzalez C."/>
        </authorList>
    </citation>
    <scope>NUCLEOTIDE SEQUENCE</scope>
</reference>
<dbReference type="EMBL" id="GBXM01100817">
    <property type="protein sequence ID" value="JAH07760.1"/>
    <property type="molecule type" value="Transcribed_RNA"/>
</dbReference>
<proteinExistence type="predicted"/>
<sequence>MQPTKPLKLTNEKPPEKDQTDYFCTGPCISEFFQVFTYLSQFNLKCSRIVESH</sequence>
<evidence type="ECO:0000313" key="1">
    <source>
        <dbReference type="EMBL" id="JAH07760.1"/>
    </source>
</evidence>
<accession>A0A0E9PUL9</accession>
<protein>
    <submittedName>
        <fullName evidence="1">Uncharacterized protein</fullName>
    </submittedName>
</protein>
<organism evidence="1">
    <name type="scientific">Anguilla anguilla</name>
    <name type="common">European freshwater eel</name>
    <name type="synonym">Muraena anguilla</name>
    <dbReference type="NCBI Taxonomy" id="7936"/>
    <lineage>
        <taxon>Eukaryota</taxon>
        <taxon>Metazoa</taxon>
        <taxon>Chordata</taxon>
        <taxon>Craniata</taxon>
        <taxon>Vertebrata</taxon>
        <taxon>Euteleostomi</taxon>
        <taxon>Actinopterygii</taxon>
        <taxon>Neopterygii</taxon>
        <taxon>Teleostei</taxon>
        <taxon>Anguilliformes</taxon>
        <taxon>Anguillidae</taxon>
        <taxon>Anguilla</taxon>
    </lineage>
</organism>
<reference evidence="1" key="2">
    <citation type="journal article" date="2015" name="Fish Shellfish Immunol.">
        <title>Early steps in the European eel (Anguilla anguilla)-Vibrio vulnificus interaction in the gills: Role of the RtxA13 toxin.</title>
        <authorList>
            <person name="Callol A."/>
            <person name="Pajuelo D."/>
            <person name="Ebbesson L."/>
            <person name="Teles M."/>
            <person name="MacKenzie S."/>
            <person name="Amaro C."/>
        </authorList>
    </citation>
    <scope>NUCLEOTIDE SEQUENCE</scope>
</reference>
<dbReference type="AlphaFoldDB" id="A0A0E9PUL9"/>